<gene>
    <name evidence="6" type="ORF">WMQ36_03125</name>
</gene>
<keyword evidence="3 4" id="KW-0732">Signal</keyword>
<dbReference type="PANTHER" id="PTHR46847:SF1">
    <property type="entry name" value="D-ALLOSE-BINDING PERIPLASMIC PROTEIN-RELATED"/>
    <property type="match status" value="1"/>
</dbReference>
<name>A0ABV1D0N2_9FIRM</name>
<dbReference type="Pfam" id="PF13407">
    <property type="entry name" value="Peripla_BP_4"/>
    <property type="match status" value="1"/>
</dbReference>
<keyword evidence="7" id="KW-1185">Reference proteome</keyword>
<comment type="subcellular location">
    <subcellularLocation>
        <location evidence="1">Cell envelope</location>
    </subcellularLocation>
</comment>
<organism evidence="6 7">
    <name type="scientific">Enterocloster hominis</name>
    <name type="common">ex Hitch et al. 2024</name>
    <dbReference type="NCBI Taxonomy" id="1917870"/>
    <lineage>
        <taxon>Bacteria</taxon>
        <taxon>Bacillati</taxon>
        <taxon>Bacillota</taxon>
        <taxon>Clostridia</taxon>
        <taxon>Lachnospirales</taxon>
        <taxon>Lachnospiraceae</taxon>
        <taxon>Enterocloster</taxon>
    </lineage>
</organism>
<dbReference type="EMBL" id="JBBMFM010000006">
    <property type="protein sequence ID" value="MEQ2423958.1"/>
    <property type="molecule type" value="Genomic_DNA"/>
</dbReference>
<reference evidence="6 7" key="1">
    <citation type="submission" date="2024-03" db="EMBL/GenBank/DDBJ databases">
        <title>Human intestinal bacterial collection.</title>
        <authorList>
            <person name="Pauvert C."/>
            <person name="Hitch T.C.A."/>
            <person name="Clavel T."/>
        </authorList>
    </citation>
    <scope>NUCLEOTIDE SEQUENCE [LARGE SCALE GENOMIC DNA]</scope>
    <source>
        <strain evidence="6 7">CLA-SR-H021</strain>
    </source>
</reference>
<feature type="signal peptide" evidence="4">
    <location>
        <begin position="1"/>
        <end position="18"/>
    </location>
</feature>
<protein>
    <submittedName>
        <fullName evidence="6">Sugar ABC transporter substrate-binding protein</fullName>
    </submittedName>
</protein>
<dbReference type="SUPFAM" id="SSF53822">
    <property type="entry name" value="Periplasmic binding protein-like I"/>
    <property type="match status" value="1"/>
</dbReference>
<dbReference type="PROSITE" id="PS51257">
    <property type="entry name" value="PROKAR_LIPOPROTEIN"/>
    <property type="match status" value="1"/>
</dbReference>
<dbReference type="Gene3D" id="3.40.50.2300">
    <property type="match status" value="2"/>
</dbReference>
<comment type="similarity">
    <text evidence="2">Belongs to the bacterial solute-binding protein 2 family.</text>
</comment>
<dbReference type="RefSeq" id="WP_008719253.1">
    <property type="nucleotide sequence ID" value="NZ_JAJFDX010000002.1"/>
</dbReference>
<comment type="caution">
    <text evidence="6">The sequence shown here is derived from an EMBL/GenBank/DDBJ whole genome shotgun (WGS) entry which is preliminary data.</text>
</comment>
<evidence type="ECO:0000313" key="6">
    <source>
        <dbReference type="EMBL" id="MEQ2423958.1"/>
    </source>
</evidence>
<evidence type="ECO:0000256" key="3">
    <source>
        <dbReference type="ARBA" id="ARBA00022729"/>
    </source>
</evidence>
<dbReference type="Proteomes" id="UP001454086">
    <property type="component" value="Unassembled WGS sequence"/>
</dbReference>
<dbReference type="InterPro" id="IPR025997">
    <property type="entry name" value="SBP_2_dom"/>
</dbReference>
<evidence type="ECO:0000259" key="5">
    <source>
        <dbReference type="Pfam" id="PF13407"/>
    </source>
</evidence>
<dbReference type="CDD" id="cd01536">
    <property type="entry name" value="PBP1_ABC_sugar_binding-like"/>
    <property type="match status" value="1"/>
</dbReference>
<feature type="domain" description="Periplasmic binding protein" evidence="5">
    <location>
        <begin position="68"/>
        <end position="302"/>
    </location>
</feature>
<proteinExistence type="inferred from homology"/>
<accession>A0ABV1D0N2</accession>
<evidence type="ECO:0000313" key="7">
    <source>
        <dbReference type="Proteomes" id="UP001454086"/>
    </source>
</evidence>
<dbReference type="InterPro" id="IPR028082">
    <property type="entry name" value="Peripla_BP_I"/>
</dbReference>
<sequence length="344" mass="37009">MKKAAAMLLTAAMVVSLAGCGGDKGNAVAGTTGKSSTASGEQAADDGKKVYKIAKSFSNLDENNKRSMIAFQAEADAYMAEHPDVAIEIITTDAQASQDKQLADVESLIVQNPDILIISEVDTSGAIPAFQAAKAAGIITMGERGTEDESVDISFRGMDEDSIKEMKKKFILNYLDENPDTVLNFGLIYGIASQTEQLKRNQDVLELAEEMPDRVKVLDSQYADWSTDKATNITEDWLMRYPEMNAVSTASDDMTLGVCNALIAQGKSGFLTMGVDGTKIGREQIKLGNQTMTVLADQEKIEGVRLDICIGAIDGTFTDSFATAGEDGLVVLTSENIDEYMNMN</sequence>
<evidence type="ECO:0000256" key="2">
    <source>
        <dbReference type="ARBA" id="ARBA00007639"/>
    </source>
</evidence>
<evidence type="ECO:0000256" key="4">
    <source>
        <dbReference type="SAM" id="SignalP"/>
    </source>
</evidence>
<evidence type="ECO:0000256" key="1">
    <source>
        <dbReference type="ARBA" id="ARBA00004196"/>
    </source>
</evidence>
<dbReference type="PANTHER" id="PTHR46847">
    <property type="entry name" value="D-ALLOSE-BINDING PERIPLASMIC PROTEIN-RELATED"/>
    <property type="match status" value="1"/>
</dbReference>
<feature type="chain" id="PRO_5047497312" evidence="4">
    <location>
        <begin position="19"/>
        <end position="344"/>
    </location>
</feature>